<evidence type="ECO:0000256" key="1">
    <source>
        <dbReference type="SAM" id="Phobius"/>
    </source>
</evidence>
<keyword evidence="4" id="KW-1185">Reference proteome</keyword>
<dbReference type="Proteomes" id="UP000807353">
    <property type="component" value="Unassembled WGS sequence"/>
</dbReference>
<dbReference type="Pfam" id="PF20151">
    <property type="entry name" value="DUF6533"/>
    <property type="match status" value="1"/>
</dbReference>
<dbReference type="InterPro" id="IPR045340">
    <property type="entry name" value="DUF6533"/>
</dbReference>
<accession>A0A9P5Y857</accession>
<feature type="transmembrane region" description="Helical" evidence="1">
    <location>
        <begin position="163"/>
        <end position="185"/>
    </location>
</feature>
<evidence type="ECO:0000259" key="2">
    <source>
        <dbReference type="Pfam" id="PF20151"/>
    </source>
</evidence>
<sequence length="266" mass="30510">MDKILEIAETRQAIQYLKVASLVVFLHDYFVTFELEVEHIWNSNWSTVKIVFLVARYLTFIDVPLILIYSLYSGLTPRGCYIVTSIATWSTVIGVGAAEIILLLRTYALWDRSKRILIFLVLLFIGVFTTGGVSTEIFLRSIRYAPLPLPFMRGCFPVAASKLLYVDFVVLLVDETTIMLLTLYVGIRRFRHSRSRLVTVLYRDGVLYFMCLFMITLSYAVVLIASPPEYLDLLNTPHRVLHSILSARIVLQVRSIAKKNRTRLGF</sequence>
<feature type="transmembrane region" description="Helical" evidence="1">
    <location>
        <begin position="116"/>
        <end position="143"/>
    </location>
</feature>
<dbReference type="AlphaFoldDB" id="A0A9P5Y857"/>
<feature type="domain" description="DUF6533" evidence="2">
    <location>
        <begin position="16"/>
        <end position="61"/>
    </location>
</feature>
<keyword evidence="1" id="KW-1133">Transmembrane helix</keyword>
<proteinExistence type="predicted"/>
<name>A0A9P5Y857_9AGAR</name>
<reference evidence="3" key="1">
    <citation type="submission" date="2020-11" db="EMBL/GenBank/DDBJ databases">
        <authorList>
            <consortium name="DOE Joint Genome Institute"/>
            <person name="Ahrendt S."/>
            <person name="Riley R."/>
            <person name="Andreopoulos W."/>
            <person name="Labutti K."/>
            <person name="Pangilinan J."/>
            <person name="Ruiz-Duenas F.J."/>
            <person name="Barrasa J.M."/>
            <person name="Sanchez-Garcia M."/>
            <person name="Camarero S."/>
            <person name="Miyauchi S."/>
            <person name="Serrano A."/>
            <person name="Linde D."/>
            <person name="Babiker R."/>
            <person name="Drula E."/>
            <person name="Ayuso-Fernandez I."/>
            <person name="Pacheco R."/>
            <person name="Padilla G."/>
            <person name="Ferreira P."/>
            <person name="Barriuso J."/>
            <person name="Kellner H."/>
            <person name="Castanera R."/>
            <person name="Alfaro M."/>
            <person name="Ramirez L."/>
            <person name="Pisabarro A.G."/>
            <person name="Kuo A."/>
            <person name="Tritt A."/>
            <person name="Lipzen A."/>
            <person name="He G."/>
            <person name="Yan M."/>
            <person name="Ng V."/>
            <person name="Cullen D."/>
            <person name="Martin F."/>
            <person name="Rosso M.-N."/>
            <person name="Henrissat B."/>
            <person name="Hibbett D."/>
            <person name="Martinez A.T."/>
            <person name="Grigoriev I.V."/>
        </authorList>
    </citation>
    <scope>NUCLEOTIDE SEQUENCE</scope>
    <source>
        <strain evidence="3">CBS 247.69</strain>
    </source>
</reference>
<feature type="transmembrane region" description="Helical" evidence="1">
    <location>
        <begin position="81"/>
        <end position="104"/>
    </location>
</feature>
<feature type="transmembrane region" description="Helical" evidence="1">
    <location>
        <begin position="50"/>
        <end position="69"/>
    </location>
</feature>
<feature type="transmembrane region" description="Helical" evidence="1">
    <location>
        <begin position="206"/>
        <end position="225"/>
    </location>
</feature>
<keyword evidence="1" id="KW-0812">Transmembrane</keyword>
<organism evidence="3 4">
    <name type="scientific">Collybia nuda</name>
    <dbReference type="NCBI Taxonomy" id="64659"/>
    <lineage>
        <taxon>Eukaryota</taxon>
        <taxon>Fungi</taxon>
        <taxon>Dikarya</taxon>
        <taxon>Basidiomycota</taxon>
        <taxon>Agaricomycotina</taxon>
        <taxon>Agaricomycetes</taxon>
        <taxon>Agaricomycetidae</taxon>
        <taxon>Agaricales</taxon>
        <taxon>Tricholomatineae</taxon>
        <taxon>Clitocybaceae</taxon>
        <taxon>Collybia</taxon>
    </lineage>
</organism>
<comment type="caution">
    <text evidence="3">The sequence shown here is derived from an EMBL/GenBank/DDBJ whole genome shotgun (WGS) entry which is preliminary data.</text>
</comment>
<evidence type="ECO:0000313" key="3">
    <source>
        <dbReference type="EMBL" id="KAF9465347.1"/>
    </source>
</evidence>
<dbReference type="OrthoDB" id="3341843at2759"/>
<dbReference type="EMBL" id="MU150248">
    <property type="protein sequence ID" value="KAF9465347.1"/>
    <property type="molecule type" value="Genomic_DNA"/>
</dbReference>
<keyword evidence="1" id="KW-0472">Membrane</keyword>
<gene>
    <name evidence="3" type="ORF">BDZ94DRAFT_393144</name>
</gene>
<evidence type="ECO:0000313" key="4">
    <source>
        <dbReference type="Proteomes" id="UP000807353"/>
    </source>
</evidence>
<protein>
    <recommendedName>
        <fullName evidence="2">DUF6533 domain-containing protein</fullName>
    </recommendedName>
</protein>